<dbReference type="PATRIC" id="fig|1267003.4.peg.996"/>
<organism evidence="1 2">
    <name type="scientific">Levilactobacillus parabrevis ATCC 53295</name>
    <dbReference type="NCBI Taxonomy" id="1267003"/>
    <lineage>
        <taxon>Bacteria</taxon>
        <taxon>Bacillati</taxon>
        <taxon>Bacillota</taxon>
        <taxon>Bacilli</taxon>
        <taxon>Lactobacillales</taxon>
        <taxon>Lactobacillaceae</taxon>
        <taxon>Levilactobacillus</taxon>
    </lineage>
</organism>
<evidence type="ECO:0000313" key="2">
    <source>
        <dbReference type="Proteomes" id="UP000051176"/>
    </source>
</evidence>
<comment type="caution">
    <text evidence="1">The sequence shown here is derived from an EMBL/GenBank/DDBJ whole genome shotgun (WGS) entry which is preliminary data.</text>
</comment>
<protein>
    <submittedName>
        <fullName evidence="1">Uncharacterized protein</fullName>
    </submittedName>
</protein>
<accession>A0A0R1GQJ8</accession>
<evidence type="ECO:0000313" key="1">
    <source>
        <dbReference type="EMBL" id="KRK36303.1"/>
    </source>
</evidence>
<keyword evidence="2" id="KW-1185">Reference proteome</keyword>
<reference evidence="1 2" key="1">
    <citation type="journal article" date="2015" name="Genome Announc.">
        <title>Expanding the biotechnology potential of lactobacilli through comparative genomics of 213 strains and associated genera.</title>
        <authorList>
            <person name="Sun Z."/>
            <person name="Harris H.M."/>
            <person name="McCann A."/>
            <person name="Guo C."/>
            <person name="Argimon S."/>
            <person name="Zhang W."/>
            <person name="Yang X."/>
            <person name="Jeffery I.B."/>
            <person name="Cooney J.C."/>
            <person name="Kagawa T.F."/>
            <person name="Liu W."/>
            <person name="Song Y."/>
            <person name="Salvetti E."/>
            <person name="Wrobel A."/>
            <person name="Rasinkangas P."/>
            <person name="Parkhill J."/>
            <person name="Rea M.C."/>
            <person name="O'Sullivan O."/>
            <person name="Ritari J."/>
            <person name="Douillard F.P."/>
            <person name="Paul Ross R."/>
            <person name="Yang R."/>
            <person name="Briner A.E."/>
            <person name="Felis G.E."/>
            <person name="de Vos W.M."/>
            <person name="Barrangou R."/>
            <person name="Klaenhammer T.R."/>
            <person name="Caufield P.W."/>
            <person name="Cui Y."/>
            <person name="Zhang H."/>
            <person name="O'Toole P.W."/>
        </authorList>
    </citation>
    <scope>NUCLEOTIDE SEQUENCE [LARGE SCALE GENOMIC DNA]</scope>
    <source>
        <strain evidence="1 2">ATCC 53295</strain>
    </source>
</reference>
<proteinExistence type="predicted"/>
<dbReference type="RefSeq" id="WP_020089732.1">
    <property type="nucleotide sequence ID" value="NZ_AZCZ01000024.1"/>
</dbReference>
<dbReference type="AlphaFoldDB" id="A0A0R1GQJ8"/>
<dbReference type="eggNOG" id="ENOG5030A8Y">
    <property type="taxonomic scope" value="Bacteria"/>
</dbReference>
<gene>
    <name evidence="1" type="ORF">FD07_GL000937</name>
</gene>
<name>A0A0R1GQJ8_9LACO</name>
<dbReference type="Proteomes" id="UP000051176">
    <property type="component" value="Unassembled WGS sequence"/>
</dbReference>
<dbReference type="EMBL" id="AZCZ01000024">
    <property type="protein sequence ID" value="KRK36303.1"/>
    <property type="molecule type" value="Genomic_DNA"/>
</dbReference>
<dbReference type="OrthoDB" id="2294147at2"/>
<sequence>MTQVAAGATAAPEMQMSPERAKQVVRMTKSIRQHFPELAQVQDAQLIYSTWRSFKRIDQTNDSDYQTMADVFFHEFDRHLLNYQFSKAGEDEVVKHRFFAILTELLQ</sequence>